<feature type="signal peptide" evidence="1">
    <location>
        <begin position="1"/>
        <end position="19"/>
    </location>
</feature>
<dbReference type="OrthoDB" id="9810895at2"/>
<dbReference type="KEGG" id="niy:FQ775_16210"/>
<name>A0A5B8L1U6_9HYPH</name>
<gene>
    <name evidence="2" type="ORF">FQ775_16210</name>
</gene>
<evidence type="ECO:0000256" key="1">
    <source>
        <dbReference type="SAM" id="SignalP"/>
    </source>
</evidence>
<sequence length="119" mass="12322">MKRILVSAVAAAIVVPAFASQLMPSSRDRAEQPGAETTARLAPGRMCGERAMLAAELERQFGELQVATGLVDRSAIMEIFVSHSGTWTILATGTDGASCVVAAGDGFDTGKPVQQAADS</sequence>
<dbReference type="EMBL" id="CP042301">
    <property type="protein sequence ID" value="QDZ01793.1"/>
    <property type="molecule type" value="Genomic_DNA"/>
</dbReference>
<dbReference type="AlphaFoldDB" id="A0A5B8L1U6"/>
<evidence type="ECO:0000313" key="2">
    <source>
        <dbReference type="EMBL" id="QDZ01793.1"/>
    </source>
</evidence>
<reference evidence="2" key="1">
    <citation type="submission" date="2020-04" db="EMBL/GenBank/DDBJ databases">
        <title>Nitratireductor sp. nov. isolated from mangrove soil.</title>
        <authorList>
            <person name="Ye Y."/>
        </authorList>
    </citation>
    <scope>NUCLEOTIDE SEQUENCE</scope>
    <source>
        <strain evidence="2">SY7</strain>
    </source>
</reference>
<accession>A0A5B8L1U6</accession>
<protein>
    <submittedName>
        <fullName evidence="2">Uncharacterized protein</fullName>
    </submittedName>
</protein>
<feature type="chain" id="PRO_5023025895" evidence="1">
    <location>
        <begin position="20"/>
        <end position="119"/>
    </location>
</feature>
<evidence type="ECO:0000313" key="3">
    <source>
        <dbReference type="Proteomes" id="UP000321389"/>
    </source>
</evidence>
<dbReference type="RefSeq" id="WP_146300434.1">
    <property type="nucleotide sequence ID" value="NZ_CP042301.2"/>
</dbReference>
<keyword evidence="1" id="KW-0732">Signal</keyword>
<proteinExistence type="predicted"/>
<keyword evidence="3" id="KW-1185">Reference proteome</keyword>
<dbReference type="Proteomes" id="UP000321389">
    <property type="component" value="Chromosome"/>
</dbReference>
<organism evidence="2 3">
    <name type="scientific">Nitratireductor mangrovi</name>
    <dbReference type="NCBI Taxonomy" id="2599600"/>
    <lineage>
        <taxon>Bacteria</taxon>
        <taxon>Pseudomonadati</taxon>
        <taxon>Pseudomonadota</taxon>
        <taxon>Alphaproteobacteria</taxon>
        <taxon>Hyphomicrobiales</taxon>
        <taxon>Phyllobacteriaceae</taxon>
        <taxon>Nitratireductor</taxon>
    </lineage>
</organism>